<dbReference type="KEGG" id="egr:104426449"/>
<dbReference type="SUPFAM" id="SSF48452">
    <property type="entry name" value="TPR-like"/>
    <property type="match status" value="1"/>
</dbReference>
<dbReference type="FunCoup" id="A0A059A6X2">
    <property type="interactions" value="916"/>
</dbReference>
<dbReference type="EMBL" id="KK198763">
    <property type="protein sequence ID" value="KCW49578.1"/>
    <property type="molecule type" value="Genomic_DNA"/>
</dbReference>
<dbReference type="PANTHER" id="PTHR47868">
    <property type="entry name" value="OS05G0457700 PROTEIN"/>
    <property type="match status" value="1"/>
</dbReference>
<reference evidence="1" key="1">
    <citation type="submission" date="2013-07" db="EMBL/GenBank/DDBJ databases">
        <title>The genome of Eucalyptus grandis.</title>
        <authorList>
            <person name="Schmutz J."/>
            <person name="Hayes R."/>
            <person name="Myburg A."/>
            <person name="Tuskan G."/>
            <person name="Grattapaglia D."/>
            <person name="Rokhsar D.S."/>
        </authorList>
    </citation>
    <scope>NUCLEOTIDE SEQUENCE</scope>
    <source>
        <tissue evidence="1">Leaf extractions</tissue>
    </source>
</reference>
<dbReference type="GO" id="GO:0005739">
    <property type="term" value="C:mitochondrion"/>
    <property type="evidence" value="ECO:0000318"/>
    <property type="project" value="GO_Central"/>
</dbReference>
<organism evidence="1">
    <name type="scientific">Eucalyptus grandis</name>
    <name type="common">Flooded gum</name>
    <dbReference type="NCBI Taxonomy" id="71139"/>
    <lineage>
        <taxon>Eukaryota</taxon>
        <taxon>Viridiplantae</taxon>
        <taxon>Streptophyta</taxon>
        <taxon>Embryophyta</taxon>
        <taxon>Tracheophyta</taxon>
        <taxon>Spermatophyta</taxon>
        <taxon>Magnoliopsida</taxon>
        <taxon>eudicotyledons</taxon>
        <taxon>Gunneridae</taxon>
        <taxon>Pentapetalae</taxon>
        <taxon>rosids</taxon>
        <taxon>malvids</taxon>
        <taxon>Myrtales</taxon>
        <taxon>Myrtaceae</taxon>
        <taxon>Myrtoideae</taxon>
        <taxon>Eucalypteae</taxon>
        <taxon>Eucalyptus</taxon>
    </lineage>
</organism>
<dbReference type="Pfam" id="PF13374">
    <property type="entry name" value="TPR_10"/>
    <property type="match status" value="1"/>
</dbReference>
<protein>
    <recommendedName>
        <fullName evidence="2">MalT-like TPR region domain-containing protein</fullName>
    </recommendedName>
</protein>
<evidence type="ECO:0008006" key="2">
    <source>
        <dbReference type="Google" id="ProtNLM"/>
    </source>
</evidence>
<gene>
    <name evidence="1" type="ORF">EUGRSUZ_K03104</name>
</gene>
<dbReference type="OrthoDB" id="1892356at2759"/>
<evidence type="ECO:0000313" key="1">
    <source>
        <dbReference type="EMBL" id="KCW49578.1"/>
    </source>
</evidence>
<dbReference type="GO" id="GO:0010073">
    <property type="term" value="P:meristem maintenance"/>
    <property type="evidence" value="ECO:0007669"/>
    <property type="project" value="EnsemblPlants"/>
</dbReference>
<accession>A0A059A6X2</accession>
<dbReference type="eggNOG" id="ENOG502QSKK">
    <property type="taxonomic scope" value="Eukaryota"/>
</dbReference>
<dbReference type="InParanoid" id="A0A059A6X2"/>
<name>A0A059A6X2_EUCGR</name>
<dbReference type="STRING" id="71139.A0A059A6X2"/>
<proteinExistence type="predicted"/>
<dbReference type="Gene3D" id="1.25.40.10">
    <property type="entry name" value="Tetratricopeptide repeat domain"/>
    <property type="match status" value="2"/>
</dbReference>
<dbReference type="PANTHER" id="PTHR47868:SF2">
    <property type="entry name" value="OS05G0457700 PROTEIN"/>
    <property type="match status" value="1"/>
</dbReference>
<sequence length="434" mass="46685">MMGVASRLLGPHAGLARVARLASVGRPPSPPSRFLHDRIKGLDLNPVASQMVDYALNLARSQKSDESYSQGMLVLEQCLSTQPSEGQVAENTRSVVLLAMSTLLYERGNLDEAIDKLQSVADLGNPSWGVKVAAMEALVGLHLEMGQDDTSSVVADKCLKLLEKESVQTAGSGSSIINTRAKAAKGLVELVLGSFQSAEPCFQGSNDDKYSTGSIALLNGNVALSYGEFLHSTCNFSLAKETYQKVIQGTSENVESAEATLGACNMASQEVLLAATCALGQLESHLGNFNDAEEILTKALTKTEEHFGSHHPKVGIILTCIALMFRWKAIREHSSSLLVQEGLLRKATELLKAPALEGAGVEAKVDRRDVVALARGAHAEILCVQENRKGEGERLKSWAESAWRNRRMSLSEALDCPESSSQVPIVDSRICRVL</sequence>
<dbReference type="InterPro" id="IPR011990">
    <property type="entry name" value="TPR-like_helical_dom_sf"/>
</dbReference>
<dbReference type="OMA" id="AWEATMG"/>
<dbReference type="GO" id="GO:1901703">
    <property type="term" value="P:protein localization involved in auxin polar transport"/>
    <property type="evidence" value="ECO:0007669"/>
    <property type="project" value="EnsemblPlants"/>
</dbReference>
<dbReference type="Gramene" id="KCW49578">
    <property type="protein sequence ID" value="KCW49578"/>
    <property type="gene ID" value="EUGRSUZ_K03104"/>
</dbReference>
<dbReference type="AlphaFoldDB" id="A0A059A6X2"/>